<keyword evidence="2" id="KW-1185">Reference proteome</keyword>
<evidence type="ECO:0000313" key="1">
    <source>
        <dbReference type="EMBL" id="KAA0187300.1"/>
    </source>
</evidence>
<proteinExistence type="predicted"/>
<evidence type="ECO:0000313" key="2">
    <source>
        <dbReference type="Proteomes" id="UP000728185"/>
    </source>
</evidence>
<dbReference type="Gene3D" id="1.10.20.120">
    <property type="match status" value="1"/>
</dbReference>
<protein>
    <submittedName>
        <fullName evidence="1">Uncharacterized protein</fullName>
    </submittedName>
</protein>
<feature type="non-terminal residue" evidence="1">
    <location>
        <position position="144"/>
    </location>
</feature>
<comment type="caution">
    <text evidence="1">The sequence shown here is derived from an EMBL/GenBank/DDBJ whole genome shotgun (WGS) entry which is preliminary data.</text>
</comment>
<dbReference type="Proteomes" id="UP000728185">
    <property type="component" value="Unassembled WGS sequence"/>
</dbReference>
<name>A0A8E0RPY7_9TREM</name>
<dbReference type="AlphaFoldDB" id="A0A8E0RPY7"/>
<organism evidence="1 2">
    <name type="scientific">Fasciolopsis buskii</name>
    <dbReference type="NCBI Taxonomy" id="27845"/>
    <lineage>
        <taxon>Eukaryota</taxon>
        <taxon>Metazoa</taxon>
        <taxon>Spiralia</taxon>
        <taxon>Lophotrochozoa</taxon>
        <taxon>Platyhelminthes</taxon>
        <taxon>Trematoda</taxon>
        <taxon>Digenea</taxon>
        <taxon>Plagiorchiida</taxon>
        <taxon>Echinostomata</taxon>
        <taxon>Echinostomatoidea</taxon>
        <taxon>Fasciolidae</taxon>
        <taxon>Fasciolopsis</taxon>
    </lineage>
</organism>
<dbReference type="OrthoDB" id="29098at2759"/>
<sequence>AGEHTVYRYNESLTLAWLSGRVDSVRQMLKNLTDPELIDQVRFSYSRTSSVTSDTECGTPDACAPAFASSSSEARLFTSSTLPDDLCKHFAYQLVADYLLPDLADQLRSHLHLVTEPNAHEATDSTTVLKENVNPVPNSGNVSQ</sequence>
<accession>A0A8E0RPY7</accession>
<gene>
    <name evidence="1" type="ORF">FBUS_02656</name>
</gene>
<dbReference type="EMBL" id="LUCM01009224">
    <property type="protein sequence ID" value="KAA0187300.1"/>
    <property type="molecule type" value="Genomic_DNA"/>
</dbReference>
<reference evidence="1" key="1">
    <citation type="submission" date="2019-05" db="EMBL/GenBank/DDBJ databases">
        <title>Annotation for the trematode Fasciolopsis buski.</title>
        <authorList>
            <person name="Choi Y.-J."/>
        </authorList>
    </citation>
    <scope>NUCLEOTIDE SEQUENCE</scope>
    <source>
        <strain evidence="1">HT</strain>
        <tissue evidence="1">Whole worm</tissue>
    </source>
</reference>